<sequence length="50" mass="5643">PSQMSASGFEHQSAPHFATTLMNPACKDMENPGNQTPLMAFWMHQHQLMQ</sequence>
<accession>A0A392V7V6</accession>
<proteinExistence type="predicted"/>
<dbReference type="EMBL" id="LXQA011064915">
    <property type="protein sequence ID" value="MCI83349.1"/>
    <property type="molecule type" value="Genomic_DNA"/>
</dbReference>
<keyword evidence="2" id="KW-1185">Reference proteome</keyword>
<comment type="caution">
    <text evidence="1">The sequence shown here is derived from an EMBL/GenBank/DDBJ whole genome shotgun (WGS) entry which is preliminary data.</text>
</comment>
<evidence type="ECO:0000313" key="2">
    <source>
        <dbReference type="Proteomes" id="UP000265520"/>
    </source>
</evidence>
<reference evidence="1 2" key="1">
    <citation type="journal article" date="2018" name="Front. Plant Sci.">
        <title>Red Clover (Trifolium pratense) and Zigzag Clover (T. medium) - A Picture of Genomic Similarities and Differences.</title>
        <authorList>
            <person name="Dluhosova J."/>
            <person name="Istvanek J."/>
            <person name="Nedelnik J."/>
            <person name="Repkova J."/>
        </authorList>
    </citation>
    <scope>NUCLEOTIDE SEQUENCE [LARGE SCALE GENOMIC DNA]</scope>
    <source>
        <strain evidence="2">cv. 10/8</strain>
        <tissue evidence="1">Leaf</tissue>
    </source>
</reference>
<evidence type="ECO:0000313" key="1">
    <source>
        <dbReference type="EMBL" id="MCI83349.1"/>
    </source>
</evidence>
<dbReference type="AlphaFoldDB" id="A0A392V7V6"/>
<name>A0A392V7V6_9FABA</name>
<organism evidence="1 2">
    <name type="scientific">Trifolium medium</name>
    <dbReference type="NCBI Taxonomy" id="97028"/>
    <lineage>
        <taxon>Eukaryota</taxon>
        <taxon>Viridiplantae</taxon>
        <taxon>Streptophyta</taxon>
        <taxon>Embryophyta</taxon>
        <taxon>Tracheophyta</taxon>
        <taxon>Spermatophyta</taxon>
        <taxon>Magnoliopsida</taxon>
        <taxon>eudicotyledons</taxon>
        <taxon>Gunneridae</taxon>
        <taxon>Pentapetalae</taxon>
        <taxon>rosids</taxon>
        <taxon>fabids</taxon>
        <taxon>Fabales</taxon>
        <taxon>Fabaceae</taxon>
        <taxon>Papilionoideae</taxon>
        <taxon>50 kb inversion clade</taxon>
        <taxon>NPAAA clade</taxon>
        <taxon>Hologalegina</taxon>
        <taxon>IRL clade</taxon>
        <taxon>Trifolieae</taxon>
        <taxon>Trifolium</taxon>
    </lineage>
</organism>
<dbReference type="Proteomes" id="UP000265520">
    <property type="component" value="Unassembled WGS sequence"/>
</dbReference>
<protein>
    <submittedName>
        <fullName evidence="1">Uncharacterized protein</fullName>
    </submittedName>
</protein>
<feature type="non-terminal residue" evidence="1">
    <location>
        <position position="1"/>
    </location>
</feature>